<evidence type="ECO:0000313" key="2">
    <source>
        <dbReference type="EMBL" id="MBO8474801.1"/>
    </source>
</evidence>
<dbReference type="Pfam" id="PF12099">
    <property type="entry name" value="DUF3575"/>
    <property type="match status" value="1"/>
</dbReference>
<organism evidence="2 3">
    <name type="scientific">Candidatus Cryptobacteroides faecigallinarum</name>
    <dbReference type="NCBI Taxonomy" id="2840763"/>
    <lineage>
        <taxon>Bacteria</taxon>
        <taxon>Pseudomonadati</taxon>
        <taxon>Bacteroidota</taxon>
        <taxon>Bacteroidia</taxon>
        <taxon>Bacteroidales</taxon>
        <taxon>Candidatus Cryptobacteroides</taxon>
    </lineage>
</organism>
<feature type="chain" id="PRO_5039525326" evidence="1">
    <location>
        <begin position="28"/>
        <end position="196"/>
    </location>
</feature>
<dbReference type="SUPFAM" id="SSF103515">
    <property type="entry name" value="Autotransporter"/>
    <property type="match status" value="1"/>
</dbReference>
<dbReference type="Proteomes" id="UP000823757">
    <property type="component" value="Unassembled WGS sequence"/>
</dbReference>
<keyword evidence="1" id="KW-0732">Signal</keyword>
<comment type="caution">
    <text evidence="2">The sequence shown here is derived from an EMBL/GenBank/DDBJ whole genome shotgun (WGS) entry which is preliminary data.</text>
</comment>
<feature type="signal peptide" evidence="1">
    <location>
        <begin position="1"/>
        <end position="27"/>
    </location>
</feature>
<dbReference type="InterPro" id="IPR021958">
    <property type="entry name" value="DUF3575"/>
</dbReference>
<name>A0A9D9IML8_9BACT</name>
<evidence type="ECO:0000256" key="1">
    <source>
        <dbReference type="SAM" id="SignalP"/>
    </source>
</evidence>
<sequence>MALKRVLSIATICLAAWATAGSFTASAQQVGIKTNLLYDATASINLGLEIALAPKWTIDISGNYNAWDFSNDRKWKHFLVQPEARYWFCEKFNGHFLGLHVHGGEFNVGNVCTPFNLFGDCRSTRHEGWYYGAGISYGYQWVIGKRWNFELSAGIGYVGSDYGVYEKPRCGAYLGPEHHDYFGPTKASITFIYIIR</sequence>
<reference evidence="2" key="1">
    <citation type="submission" date="2020-10" db="EMBL/GenBank/DDBJ databases">
        <authorList>
            <person name="Gilroy R."/>
        </authorList>
    </citation>
    <scope>NUCLEOTIDE SEQUENCE</scope>
    <source>
        <strain evidence="2">B1-13419</strain>
    </source>
</reference>
<evidence type="ECO:0000313" key="3">
    <source>
        <dbReference type="Proteomes" id="UP000823757"/>
    </source>
</evidence>
<protein>
    <submittedName>
        <fullName evidence="2">DUF3575 domain-containing protein</fullName>
    </submittedName>
</protein>
<gene>
    <name evidence="2" type="ORF">IAB91_05885</name>
</gene>
<dbReference type="EMBL" id="JADIMD010000092">
    <property type="protein sequence ID" value="MBO8474801.1"/>
    <property type="molecule type" value="Genomic_DNA"/>
</dbReference>
<dbReference type="AlphaFoldDB" id="A0A9D9IML8"/>
<accession>A0A9D9IML8</accession>
<reference evidence="2" key="2">
    <citation type="journal article" date="2021" name="PeerJ">
        <title>Extensive microbial diversity within the chicken gut microbiome revealed by metagenomics and culture.</title>
        <authorList>
            <person name="Gilroy R."/>
            <person name="Ravi A."/>
            <person name="Getino M."/>
            <person name="Pursley I."/>
            <person name="Horton D.L."/>
            <person name="Alikhan N.F."/>
            <person name="Baker D."/>
            <person name="Gharbi K."/>
            <person name="Hall N."/>
            <person name="Watson M."/>
            <person name="Adriaenssens E.M."/>
            <person name="Foster-Nyarko E."/>
            <person name="Jarju S."/>
            <person name="Secka A."/>
            <person name="Antonio M."/>
            <person name="Oren A."/>
            <person name="Chaudhuri R.R."/>
            <person name="La Ragione R."/>
            <person name="Hildebrand F."/>
            <person name="Pallen M.J."/>
        </authorList>
    </citation>
    <scope>NUCLEOTIDE SEQUENCE</scope>
    <source>
        <strain evidence="2">B1-13419</strain>
    </source>
</reference>
<proteinExistence type="predicted"/>
<dbReference type="InterPro" id="IPR036709">
    <property type="entry name" value="Autotransporte_beta_dom_sf"/>
</dbReference>